<dbReference type="SUPFAM" id="SSF53807">
    <property type="entry name" value="Helical backbone' metal receptor"/>
    <property type="match status" value="1"/>
</dbReference>
<sequence length="286" mass="30992">MPRLPTLLLALISFTIAIARGAEPGAVRVVSQTVGTDELLLALAEPSQIAALSHLSRDPQFSAISTEATAYLQLAKNGDAENVLKFSPTLVLVANYSRAELVSQIRRAGVKIFVVEKYESLDDAYANLRALARELGPLAEKKAETIIADCQQRVAALATKLKDVRPIRVIAPSTYGVMGGAGTTFQDLCDHAAAENLAASLGKLTGHVPPPNEQMLTWPIERVVVSGDNLDSALAPFLKLPPYQFLSAVREKRAALLKPWHISAVSHHRVAAYEHLARQLHPELFQ</sequence>
<dbReference type="CDD" id="cd00636">
    <property type="entry name" value="TroA-like"/>
    <property type="match status" value="1"/>
</dbReference>
<name>A0A290Q3H6_9BACT</name>
<keyword evidence="4" id="KW-1185">Reference proteome</keyword>
<dbReference type="InterPro" id="IPR050902">
    <property type="entry name" value="ABC_Transporter_SBP"/>
</dbReference>
<keyword evidence="1" id="KW-0732">Signal</keyword>
<dbReference type="Gene3D" id="3.40.50.1980">
    <property type="entry name" value="Nitrogenase molybdenum iron protein domain"/>
    <property type="match status" value="2"/>
</dbReference>
<dbReference type="Proteomes" id="UP000217265">
    <property type="component" value="Chromosome"/>
</dbReference>
<reference evidence="3 4" key="1">
    <citation type="submission" date="2017-09" db="EMBL/GenBank/DDBJ databases">
        <title>Complete genome sequence of Verrucomicrobial strain HZ-65, isolated from freshwater.</title>
        <authorList>
            <person name="Choi A."/>
        </authorList>
    </citation>
    <scope>NUCLEOTIDE SEQUENCE [LARGE SCALE GENOMIC DNA]</scope>
    <source>
        <strain evidence="3 4">HZ-65</strain>
    </source>
</reference>
<evidence type="ECO:0000259" key="2">
    <source>
        <dbReference type="PROSITE" id="PS50983"/>
    </source>
</evidence>
<accession>A0A290Q3H6</accession>
<organism evidence="3 4">
    <name type="scientific">Nibricoccus aquaticus</name>
    <dbReference type="NCBI Taxonomy" id="2576891"/>
    <lineage>
        <taxon>Bacteria</taxon>
        <taxon>Pseudomonadati</taxon>
        <taxon>Verrucomicrobiota</taxon>
        <taxon>Opitutia</taxon>
        <taxon>Opitutales</taxon>
        <taxon>Opitutaceae</taxon>
        <taxon>Nibricoccus</taxon>
    </lineage>
</organism>
<dbReference type="PROSITE" id="PS50983">
    <property type="entry name" value="FE_B12_PBP"/>
    <property type="match status" value="1"/>
</dbReference>
<dbReference type="PANTHER" id="PTHR30535">
    <property type="entry name" value="VITAMIN B12-BINDING PROTEIN"/>
    <property type="match status" value="1"/>
</dbReference>
<dbReference type="InterPro" id="IPR002491">
    <property type="entry name" value="ABC_transptr_periplasmic_BD"/>
</dbReference>
<gene>
    <name evidence="3" type="ORF">CMV30_04240</name>
</gene>
<evidence type="ECO:0000256" key="1">
    <source>
        <dbReference type="SAM" id="SignalP"/>
    </source>
</evidence>
<dbReference type="EMBL" id="CP023344">
    <property type="protein sequence ID" value="ATC63225.1"/>
    <property type="molecule type" value="Genomic_DNA"/>
</dbReference>
<feature type="signal peptide" evidence="1">
    <location>
        <begin position="1"/>
        <end position="19"/>
    </location>
</feature>
<dbReference type="Pfam" id="PF01497">
    <property type="entry name" value="Peripla_BP_2"/>
    <property type="match status" value="1"/>
</dbReference>
<dbReference type="AlphaFoldDB" id="A0A290Q3H6"/>
<dbReference type="OrthoDB" id="189812at2"/>
<proteinExistence type="predicted"/>
<feature type="domain" description="Fe/B12 periplasmic-binding" evidence="2">
    <location>
        <begin position="28"/>
        <end position="286"/>
    </location>
</feature>
<dbReference type="PANTHER" id="PTHR30535:SF34">
    <property type="entry name" value="MOLYBDATE-BINDING PROTEIN MOLA"/>
    <property type="match status" value="1"/>
</dbReference>
<feature type="chain" id="PRO_5012877553" evidence="1">
    <location>
        <begin position="20"/>
        <end position="286"/>
    </location>
</feature>
<evidence type="ECO:0000313" key="3">
    <source>
        <dbReference type="EMBL" id="ATC63225.1"/>
    </source>
</evidence>
<evidence type="ECO:0000313" key="4">
    <source>
        <dbReference type="Proteomes" id="UP000217265"/>
    </source>
</evidence>
<dbReference type="RefSeq" id="WP_096054857.1">
    <property type="nucleotide sequence ID" value="NZ_CP023344.1"/>
</dbReference>
<dbReference type="KEGG" id="vbh:CMV30_04240"/>
<protein>
    <submittedName>
        <fullName evidence="3">ABC transporter substrate-binding protein</fullName>
    </submittedName>
</protein>